<proteinExistence type="predicted"/>
<dbReference type="Proteomes" id="UP000672011">
    <property type="component" value="Chromosome"/>
</dbReference>
<keyword evidence="2" id="KW-1185">Reference proteome</keyword>
<gene>
    <name evidence="1" type="ORF">J9309_04100</name>
</gene>
<accession>A0ABX7XFZ8</accession>
<evidence type="ECO:0000313" key="2">
    <source>
        <dbReference type="Proteomes" id="UP000672011"/>
    </source>
</evidence>
<protein>
    <submittedName>
        <fullName evidence="1">Uncharacterized protein</fullName>
    </submittedName>
</protein>
<evidence type="ECO:0000313" key="1">
    <source>
        <dbReference type="EMBL" id="QTV06514.1"/>
    </source>
</evidence>
<sequence>MINEKLKDLAKKFEAELSHQDIKVSGIVGRYVRISIYRLKIPYKGYEIQVKFELGNHNICEIKTALNQKYIPDFEITSRNHFINLFLGKKNMLIVKSDDTNYEEFLLQSTLNSGLESIAKENSFEPNIYAIKERNIQHLNAEYSLQLKDKIGSLEATIKFYKLIIDNL</sequence>
<name>A0ABX7XFZ8_9FLAO</name>
<reference evidence="2" key="2">
    <citation type="submission" date="2021-04" db="EMBL/GenBank/DDBJ databases">
        <title>Taxonomy of Flavobacteriaceae bacterium ZY171143.</title>
        <authorList>
            <person name="Li F."/>
        </authorList>
    </citation>
    <scope>NUCLEOTIDE SEQUENCE [LARGE SCALE GENOMIC DNA]</scope>
    <source>
        <strain evidence="2">ZY171143</strain>
    </source>
</reference>
<dbReference type="EMBL" id="CP072842">
    <property type="protein sequence ID" value="QTV06514.1"/>
    <property type="molecule type" value="Genomic_DNA"/>
</dbReference>
<dbReference type="RefSeq" id="WP_230477232.1">
    <property type="nucleotide sequence ID" value="NZ_CP072842.1"/>
</dbReference>
<reference evidence="1 2" key="1">
    <citation type="journal article" date="2021" name="Int. J. Syst. Evol. Microbiol.">
        <title>Faecalibacter bovis sp. nov., isolated from cow faeces.</title>
        <authorList>
            <person name="Li F."/>
            <person name="Zhao W."/>
            <person name="Hong Q."/>
            <person name="Shao Q."/>
            <person name="Song J."/>
            <person name="Yang S."/>
        </authorList>
    </citation>
    <scope>NUCLEOTIDE SEQUENCE [LARGE SCALE GENOMIC DNA]</scope>
    <source>
        <strain evidence="1 2">ZY171143</strain>
    </source>
</reference>
<organism evidence="1 2">
    <name type="scientific">Faecalibacter bovis</name>
    <dbReference type="NCBI Taxonomy" id="2898187"/>
    <lineage>
        <taxon>Bacteria</taxon>
        <taxon>Pseudomonadati</taxon>
        <taxon>Bacteroidota</taxon>
        <taxon>Flavobacteriia</taxon>
        <taxon>Flavobacteriales</taxon>
        <taxon>Weeksellaceae</taxon>
        <taxon>Faecalibacter</taxon>
    </lineage>
</organism>